<sequence length="832" mass="92569">MSKVASIKEHLAARFDRHRLVIWRDPDGSYADDLDAQTPPDVTALRVANDEFAIKYRVLREEPSAKFLLYRPGFVAEGADNWLLDLELAYGAFSADRGALMRTDLGIAAPGADELIAAHKTFFGNAKSVAKLKALLRDGEDLVTVQAKMCAVVLGQKEHSFSELTRTLLIQHASDEASGYDALVEQDLANFHWGGAEKIYGYESDSPSMAGCVLWMFKQAQGGFAASTSNAARNLEIDFRSFRDNRQSTSALKTLAKQAEKDLDYADEASSASLIDLVATDTFDAGEKEIIRRLIGGISAQTMSARDLAETIRTRRRDSVWFEDYATLYAALSAAAELIPAIRSTRLDVSSFDEGITRYRDDLYRIDQLYRQYTYAVQTAEFKQPLEMLTEQVENAYVTDFLFKLGTSWQSQVDVVERWRTPSVISQSSFYSQYVAPIVRGGRKKAVVVISDAMRYEVAHELHSRIRGENKFEAEIEAMIGVLPSYTQLGMASLLPHKTLAHSENGDPVLVDGQRSDGTNNRSKILAAVGGTAIQAKDFLKMKPAERRDLYGANQVLYVYHDTIDATGDKAVSEHRTFKAAADAIEELVGIVKALASANATNIFVTADHGFLYQESKLPPQFNLTVKPQGDAIMVENRRYVLGRGLKDDPAFRKFLPEQLGLISDLEVQIPNSICRIVKPGAGFQFVHGGASLQEIVIPVITINKGRSDTVEPVNVDIHPETNKVTTGQVVIKLYQSMPVTDQRTARNLRAGLYFGDMLISNQPELLFDTESKEGRDRFQTVRLLLSKDAEEANNQAIEFRLEQPIPGTGSWKKYKSAPYTIKRSFTSDFDF</sequence>
<dbReference type="EMBL" id="SOEY01000026">
    <property type="protein sequence ID" value="TFB71535.1"/>
    <property type="molecule type" value="Genomic_DNA"/>
</dbReference>
<protein>
    <submittedName>
        <fullName evidence="1">BREX-1 system phosphatase PglZ type A</fullName>
    </submittedName>
</protein>
<dbReference type="OrthoDB" id="9769734at2"/>
<dbReference type="Gene3D" id="3.40.720.10">
    <property type="entry name" value="Alkaline Phosphatase, subunit A"/>
    <property type="match status" value="1"/>
</dbReference>
<reference evidence="1 2" key="1">
    <citation type="submission" date="2019-03" db="EMBL/GenBank/DDBJ databases">
        <title>Genomics of glacier-inhabiting Cryobacterium strains.</title>
        <authorList>
            <person name="Liu Q."/>
            <person name="Xin Y.-H."/>
        </authorList>
    </citation>
    <scope>NUCLEOTIDE SEQUENCE [LARGE SCALE GENOMIC DNA]</scope>
    <source>
        <strain evidence="1 2">HLT2-23</strain>
    </source>
</reference>
<dbReference type="AlphaFoldDB" id="A0A4R8UTD3"/>
<evidence type="ECO:0000313" key="2">
    <source>
        <dbReference type="Proteomes" id="UP000298173"/>
    </source>
</evidence>
<comment type="caution">
    <text evidence="1">The sequence shown here is derived from an EMBL/GenBank/DDBJ whole genome shotgun (WGS) entry which is preliminary data.</text>
</comment>
<keyword evidence="2" id="KW-1185">Reference proteome</keyword>
<gene>
    <name evidence="1" type="primary">pglZ</name>
    <name evidence="1" type="ORF">E3O06_11870</name>
</gene>
<dbReference type="NCBIfam" id="TIGR02687">
    <property type="entry name" value="BREX-1 system phosphatase PglZ type A"/>
    <property type="match status" value="1"/>
</dbReference>
<dbReference type="Pfam" id="PF08665">
    <property type="entry name" value="PglZ"/>
    <property type="match status" value="1"/>
</dbReference>
<evidence type="ECO:0000313" key="1">
    <source>
        <dbReference type="EMBL" id="TFB71535.1"/>
    </source>
</evidence>
<organism evidence="1 2">
    <name type="scientific">Cryobacterium glaciale</name>
    <dbReference type="NCBI Taxonomy" id="1259145"/>
    <lineage>
        <taxon>Bacteria</taxon>
        <taxon>Bacillati</taxon>
        <taxon>Actinomycetota</taxon>
        <taxon>Actinomycetes</taxon>
        <taxon>Micrococcales</taxon>
        <taxon>Microbacteriaceae</taxon>
        <taxon>Cryobacterium</taxon>
    </lineage>
</organism>
<accession>A0A4R8UTD3</accession>
<dbReference type="InterPro" id="IPR017850">
    <property type="entry name" value="Alkaline_phosphatase_core_sf"/>
</dbReference>
<dbReference type="Proteomes" id="UP000298173">
    <property type="component" value="Unassembled WGS sequence"/>
</dbReference>
<dbReference type="SUPFAM" id="SSF53649">
    <property type="entry name" value="Alkaline phosphatase-like"/>
    <property type="match status" value="1"/>
</dbReference>
<proteinExistence type="predicted"/>
<dbReference type="InterPro" id="IPR014060">
    <property type="entry name" value="PglZ"/>
</dbReference>
<name>A0A4R8UTD3_9MICO</name>